<organism evidence="1">
    <name type="scientific">Anguilla anguilla</name>
    <name type="common">European freshwater eel</name>
    <name type="synonym">Muraena anguilla</name>
    <dbReference type="NCBI Taxonomy" id="7936"/>
    <lineage>
        <taxon>Eukaryota</taxon>
        <taxon>Metazoa</taxon>
        <taxon>Chordata</taxon>
        <taxon>Craniata</taxon>
        <taxon>Vertebrata</taxon>
        <taxon>Euteleostomi</taxon>
        <taxon>Actinopterygii</taxon>
        <taxon>Neopterygii</taxon>
        <taxon>Teleostei</taxon>
        <taxon>Anguilliformes</taxon>
        <taxon>Anguillidae</taxon>
        <taxon>Anguilla</taxon>
    </lineage>
</organism>
<dbReference type="AlphaFoldDB" id="A0A0E9XV87"/>
<proteinExistence type="predicted"/>
<protein>
    <submittedName>
        <fullName evidence="1">Uncharacterized protein</fullName>
    </submittedName>
</protein>
<name>A0A0E9XV87_ANGAN</name>
<evidence type="ECO:0000313" key="1">
    <source>
        <dbReference type="EMBL" id="JAI05619.1"/>
    </source>
</evidence>
<accession>A0A0E9XV87</accession>
<sequence>MANSWSGLQRVLEPIPACSWQETGIHPGQVANTSQGTHSIHSLAHSCWQFGVLEQWEETHTERLLGFEPKTFLP</sequence>
<reference evidence="1" key="1">
    <citation type="submission" date="2014-11" db="EMBL/GenBank/DDBJ databases">
        <authorList>
            <person name="Amaro Gonzalez C."/>
        </authorList>
    </citation>
    <scope>NUCLEOTIDE SEQUENCE</scope>
</reference>
<dbReference type="EMBL" id="GBXM01002959">
    <property type="protein sequence ID" value="JAI05619.1"/>
    <property type="molecule type" value="Transcribed_RNA"/>
</dbReference>
<reference evidence="1" key="2">
    <citation type="journal article" date="2015" name="Fish Shellfish Immunol.">
        <title>Early steps in the European eel (Anguilla anguilla)-Vibrio vulnificus interaction in the gills: Role of the RtxA13 toxin.</title>
        <authorList>
            <person name="Callol A."/>
            <person name="Pajuelo D."/>
            <person name="Ebbesson L."/>
            <person name="Teles M."/>
            <person name="MacKenzie S."/>
            <person name="Amaro C."/>
        </authorList>
    </citation>
    <scope>NUCLEOTIDE SEQUENCE</scope>
</reference>